<dbReference type="SMART" id="SM00028">
    <property type="entry name" value="TPR"/>
    <property type="match status" value="6"/>
</dbReference>
<dbReference type="InterPro" id="IPR053137">
    <property type="entry name" value="NLR-like"/>
</dbReference>
<comment type="caution">
    <text evidence="1">The sequence shown here is derived from an EMBL/GenBank/DDBJ whole genome shotgun (WGS) entry which is preliminary data.</text>
</comment>
<dbReference type="AlphaFoldDB" id="A0A2T5I6Z0"/>
<name>A0A2T5I6Z0_9PROT</name>
<gene>
    <name evidence="1" type="ORF">C8R21_12528</name>
</gene>
<dbReference type="InterPro" id="IPR019734">
    <property type="entry name" value="TPR_rpt"/>
</dbReference>
<dbReference type="InterPro" id="IPR011990">
    <property type="entry name" value="TPR-like_helical_dom_sf"/>
</dbReference>
<organism evidence="1 2">
    <name type="scientific">Nitrosospira multiformis</name>
    <dbReference type="NCBI Taxonomy" id="1231"/>
    <lineage>
        <taxon>Bacteria</taxon>
        <taxon>Pseudomonadati</taxon>
        <taxon>Pseudomonadota</taxon>
        <taxon>Betaproteobacteria</taxon>
        <taxon>Nitrosomonadales</taxon>
        <taxon>Nitrosomonadaceae</taxon>
        <taxon>Nitrosospira</taxon>
    </lineage>
</organism>
<dbReference type="Pfam" id="PF13374">
    <property type="entry name" value="TPR_10"/>
    <property type="match status" value="3"/>
</dbReference>
<dbReference type="PANTHER" id="PTHR46082">
    <property type="entry name" value="ATP/GTP-BINDING PROTEIN-RELATED"/>
    <property type="match status" value="1"/>
</dbReference>
<dbReference type="Gene3D" id="1.25.40.10">
    <property type="entry name" value="Tetratricopeptide repeat domain"/>
    <property type="match status" value="3"/>
</dbReference>
<dbReference type="SUPFAM" id="SSF48452">
    <property type="entry name" value="TPR-like"/>
    <property type="match status" value="4"/>
</dbReference>
<evidence type="ECO:0000313" key="2">
    <source>
        <dbReference type="Proteomes" id="UP000244152"/>
    </source>
</evidence>
<sequence>MPRELALFCDRTQERTAIDRFLSNLHQGNGHNYPSVLSYYGVGGVGKTRLYQKSVIDFRERMEQDMYNLMPPKMAEVDLDSDSVRLDSPIAQILGRVRMALHREGIKTPAFDYLYLAWWNEENPGQSIDLSRSTGSEKIGVFLDVVELASGLASLFGMELPKIGVAPSLHKLYSHMHDWFVHSRVRQRFDGMPENWSQAERIERMPILLASDLLDAIAHQPQTSICLIIDGFERVQSRELLPDAQRALARLVSEVLRCKEIIPLSENKLLRARIGFIILGREKLRWPELYANERVSQNWQQEIDAHAQLLGLTEEDARSFLIDLAAPWEREHGRENVAQLIERHTAQILEAALENSKESNQSFLPYYLDLAVMLIRDNAHDFEPNMLGKSPSDLALRFLRYLKGEHREALQALALALEFDRETFAYLIERGYIRGYLVAHFAGLVGDNWSFATPVGNRPGFHSFHRHMQDSLAASMVMREERERAAEIVEALLERQFERARFRVPADFGLMQESAYSDATNMLFFHHSKRLLETATAVRWMLRFQSLFDSRHAMVLRRRGLEWAVEVSRRDLGDEHPDTLICIGQFALTLWAQGNLPVARVLQENVLKVRQRVLGEDHAQTLTAMNNLALTLAAQGDYAAARVLEEKVLEIRRQVLGEEHPDTLTSMNNLAWTLRAQGDLPAALTLEETVLEINREVLGEEHPDTLTSMNNLALTLYEQGDLSAARALQEKVFEMQRWILGEGHPDMLTSMGNLASTLWAQGDYLAARALAEKALEIRRGVLGEEHPDTLTSMGNLAVILEAQGDLSAARTLEKTVLEIRRGVLGEEHPDTLTSMNNLASTLWKQGDYLAARALQEKELEICLRVRGEEHPKTLITMNNLAQTVREQGDYAAARALQETVLEIRRQVLGEEHPDTLTSMNNLALTLRAQGELATARTLQETVLEMSSRVLGEEHPDTLNSMSSLAFTLFMQGDPLSAHALEKKVLEISRRVLGEEHPDTLISRDILAMLLPEQS</sequence>
<accession>A0A2T5I6Z0</accession>
<evidence type="ECO:0000313" key="1">
    <source>
        <dbReference type="EMBL" id="PTQ79593.1"/>
    </source>
</evidence>
<proteinExistence type="predicted"/>
<protein>
    <submittedName>
        <fullName evidence="1">Tetratricopeptide repeat protein</fullName>
    </submittedName>
</protein>
<reference evidence="1 2" key="1">
    <citation type="submission" date="2018-04" db="EMBL/GenBank/DDBJ databases">
        <title>Active sludge and wastewater microbial communities from Klosterneuburg, Austria.</title>
        <authorList>
            <person name="Wagner M."/>
        </authorList>
    </citation>
    <scope>NUCLEOTIDE SEQUENCE [LARGE SCALE GENOMIC DNA]</scope>
    <source>
        <strain evidence="1 2">Nl12</strain>
    </source>
</reference>
<dbReference type="PANTHER" id="PTHR46082:SF6">
    <property type="entry name" value="AAA+ ATPASE DOMAIN-CONTAINING PROTEIN-RELATED"/>
    <property type="match status" value="1"/>
</dbReference>
<dbReference type="Pfam" id="PF13424">
    <property type="entry name" value="TPR_12"/>
    <property type="match status" value="3"/>
</dbReference>
<dbReference type="EMBL" id="QAOK01000025">
    <property type="protein sequence ID" value="PTQ79593.1"/>
    <property type="molecule type" value="Genomic_DNA"/>
</dbReference>
<dbReference type="Proteomes" id="UP000244152">
    <property type="component" value="Unassembled WGS sequence"/>
</dbReference>